<dbReference type="Gene3D" id="1.10.599.10">
    <property type="entry name" value="Aldehyde Ferredoxin Oxidoreductase Protein, subunit A, domain 3"/>
    <property type="match status" value="1"/>
</dbReference>
<dbReference type="AlphaFoldDB" id="X0Y6M2"/>
<dbReference type="GO" id="GO:0051536">
    <property type="term" value="F:iron-sulfur cluster binding"/>
    <property type="evidence" value="ECO:0007669"/>
    <property type="project" value="InterPro"/>
</dbReference>
<feature type="non-terminal residue" evidence="2">
    <location>
        <position position="237"/>
    </location>
</feature>
<dbReference type="InterPro" id="IPR051919">
    <property type="entry name" value="W-dependent_AOR"/>
</dbReference>
<dbReference type="GO" id="GO:0016625">
    <property type="term" value="F:oxidoreductase activity, acting on the aldehyde or oxo group of donors, iron-sulfur protein as acceptor"/>
    <property type="evidence" value="ECO:0007669"/>
    <property type="project" value="InterPro"/>
</dbReference>
<reference evidence="2" key="1">
    <citation type="journal article" date="2014" name="Front. Microbiol.">
        <title>High frequency of phylogenetically diverse reductive dehalogenase-homologous genes in deep subseafloor sedimentary metagenomes.</title>
        <authorList>
            <person name="Kawai M."/>
            <person name="Futagami T."/>
            <person name="Toyoda A."/>
            <person name="Takaki Y."/>
            <person name="Nishi S."/>
            <person name="Hori S."/>
            <person name="Arai W."/>
            <person name="Tsubouchi T."/>
            <person name="Morono Y."/>
            <person name="Uchiyama I."/>
            <person name="Ito T."/>
            <person name="Fujiyama A."/>
            <person name="Inagaki F."/>
            <person name="Takami H."/>
        </authorList>
    </citation>
    <scope>NUCLEOTIDE SEQUENCE</scope>
    <source>
        <strain evidence="2">Expedition CK06-06</strain>
    </source>
</reference>
<organism evidence="2">
    <name type="scientific">marine sediment metagenome</name>
    <dbReference type="NCBI Taxonomy" id="412755"/>
    <lineage>
        <taxon>unclassified sequences</taxon>
        <taxon>metagenomes</taxon>
        <taxon>ecological metagenomes</taxon>
    </lineage>
</organism>
<accession>X0Y6M2</accession>
<dbReference type="InterPro" id="IPR036021">
    <property type="entry name" value="Tungsten_al_ferr_oxy-like_C"/>
</dbReference>
<dbReference type="EMBL" id="BARS01050803">
    <property type="protein sequence ID" value="GAG51544.1"/>
    <property type="molecule type" value="Genomic_DNA"/>
</dbReference>
<dbReference type="Pfam" id="PF01314">
    <property type="entry name" value="AFOR_C"/>
    <property type="match status" value="1"/>
</dbReference>
<protein>
    <recommendedName>
        <fullName evidence="1">Aldehyde ferredoxin oxidoreductase C-terminal domain-containing protein</fullName>
    </recommendedName>
</protein>
<dbReference type="GO" id="GO:0009055">
    <property type="term" value="F:electron transfer activity"/>
    <property type="evidence" value="ECO:0007669"/>
    <property type="project" value="InterPro"/>
</dbReference>
<gene>
    <name evidence="2" type="ORF">S01H1_75775</name>
</gene>
<proteinExistence type="predicted"/>
<sequence>QGLLNPEEIDGLDLRFGGAAALLPIIEKIARREGVGDLLAEGCKRAAARVGGGSEQWAMQVKGLEMPGYEPRSLKTMALGLAVASRGACHNRSAAYQADVSELVDRFKAEESRGRLVSEGEDQEAALDSLALCKFIRGCFADIYAETADIYNLVTGFDLTAEALRRAGERIVNLKKAFNIREGWGREDDTLPPRILVDELPSGVAQGVGLTRAELDMMVAAYYRARGWTAEGLIPET</sequence>
<feature type="domain" description="Aldehyde ferredoxin oxidoreductase C-terminal" evidence="1">
    <location>
        <begin position="1"/>
        <end position="235"/>
    </location>
</feature>
<dbReference type="PANTHER" id="PTHR30038">
    <property type="entry name" value="ALDEHYDE FERREDOXIN OXIDOREDUCTASE"/>
    <property type="match status" value="1"/>
</dbReference>
<feature type="non-terminal residue" evidence="2">
    <location>
        <position position="1"/>
    </location>
</feature>
<dbReference type="SUPFAM" id="SSF48310">
    <property type="entry name" value="Aldehyde ferredoxin oxidoreductase, C-terminal domains"/>
    <property type="match status" value="1"/>
</dbReference>
<dbReference type="InterPro" id="IPR001203">
    <property type="entry name" value="OxRdtase_Ald_Fedxn_C"/>
</dbReference>
<name>X0Y6M2_9ZZZZ</name>
<dbReference type="InterPro" id="IPR013985">
    <property type="entry name" value="Ald_Fedxn_OxRdtase_dom3"/>
</dbReference>
<evidence type="ECO:0000313" key="2">
    <source>
        <dbReference type="EMBL" id="GAG51544.1"/>
    </source>
</evidence>
<comment type="caution">
    <text evidence="2">The sequence shown here is derived from an EMBL/GenBank/DDBJ whole genome shotgun (WGS) entry which is preliminary data.</text>
</comment>
<evidence type="ECO:0000259" key="1">
    <source>
        <dbReference type="Pfam" id="PF01314"/>
    </source>
</evidence>
<dbReference type="PANTHER" id="PTHR30038:SF0">
    <property type="entry name" value="TUNGSTEN-CONTAINING ALDEHYDE FERREDOXIN OXIDOREDUCTASE"/>
    <property type="match status" value="1"/>
</dbReference>